<accession>K0JPU0</accession>
<keyword evidence="3" id="KW-1185">Reference proteome</keyword>
<dbReference type="AlphaFoldDB" id="K0JPU0"/>
<keyword evidence="1" id="KW-0812">Transmembrane</keyword>
<dbReference type="HOGENOM" id="CLU_1546505_0_0_11"/>
<dbReference type="PATRIC" id="fig|1179773.3.peg.1836"/>
<dbReference type="KEGG" id="sesp:BN6_18300"/>
<dbReference type="STRING" id="1179773.BN6_18300"/>
<feature type="transmembrane region" description="Helical" evidence="1">
    <location>
        <begin position="29"/>
        <end position="51"/>
    </location>
</feature>
<evidence type="ECO:0000313" key="3">
    <source>
        <dbReference type="Proteomes" id="UP000006281"/>
    </source>
</evidence>
<feature type="transmembrane region" description="Helical" evidence="1">
    <location>
        <begin position="142"/>
        <end position="161"/>
    </location>
</feature>
<evidence type="ECO:0000256" key="1">
    <source>
        <dbReference type="SAM" id="Phobius"/>
    </source>
</evidence>
<evidence type="ECO:0000313" key="2">
    <source>
        <dbReference type="EMBL" id="CCH29150.1"/>
    </source>
</evidence>
<dbReference type="EMBL" id="HE804045">
    <property type="protein sequence ID" value="CCH29150.1"/>
    <property type="molecule type" value="Genomic_DNA"/>
</dbReference>
<feature type="transmembrane region" description="Helical" evidence="1">
    <location>
        <begin position="104"/>
        <end position="130"/>
    </location>
</feature>
<dbReference type="Proteomes" id="UP000006281">
    <property type="component" value="Chromosome"/>
</dbReference>
<name>K0JPU0_SACES</name>
<reference evidence="2 3" key="1">
    <citation type="journal article" date="2012" name="BMC Genomics">
        <title>Complete genome sequence of Saccharothrix espanaensis DSM 44229T and comparison to the other completely sequenced Pseudonocardiaceae.</title>
        <authorList>
            <person name="Strobel T."/>
            <person name="Al-Dilaimi A."/>
            <person name="Blom J."/>
            <person name="Gessner A."/>
            <person name="Kalinowski J."/>
            <person name="Luzhetska M."/>
            <person name="Puhler A."/>
            <person name="Szczepanowski R."/>
            <person name="Bechthold A."/>
            <person name="Ruckert C."/>
        </authorList>
    </citation>
    <scope>NUCLEOTIDE SEQUENCE [LARGE SCALE GENOMIC DNA]</scope>
    <source>
        <strain evidence="3">ATCC 51144 / DSM 44229 / JCM 9112 / NBRC 15066 / NRRL 15764</strain>
    </source>
</reference>
<feature type="transmembrane region" description="Helical" evidence="1">
    <location>
        <begin position="63"/>
        <end position="83"/>
    </location>
</feature>
<protein>
    <submittedName>
        <fullName evidence="2">Putative secreted protein</fullName>
    </submittedName>
</protein>
<organism evidence="2 3">
    <name type="scientific">Saccharothrix espanaensis (strain ATCC 51144 / DSM 44229 / JCM 9112 / NBRC 15066 / NRRL 15764)</name>
    <dbReference type="NCBI Taxonomy" id="1179773"/>
    <lineage>
        <taxon>Bacteria</taxon>
        <taxon>Bacillati</taxon>
        <taxon>Actinomycetota</taxon>
        <taxon>Actinomycetes</taxon>
        <taxon>Pseudonocardiales</taxon>
        <taxon>Pseudonocardiaceae</taxon>
        <taxon>Saccharothrix</taxon>
    </lineage>
</organism>
<keyword evidence="1" id="KW-0472">Membrane</keyword>
<dbReference type="BioCyc" id="SESP1179773:BN6_RS08990-MONOMER"/>
<proteinExistence type="predicted"/>
<sequence>MAARVVTGPAWLWLSAPRAQELRTSCTRLGVALIAAAVALALLLVAVGISLSTPGNALDATAWIFGPVSVLPLVLAGAVLVNARVHVRGEHLDLAGARKARRGLAVLCVCVLLSSGVAAGARLSAISLASDGRSWSVSPANWIYLLLLLVVVLLGGVAFVAGRTTLRPSTPTG</sequence>
<gene>
    <name evidence="2" type="ordered locus">BN6_18300</name>
</gene>
<keyword evidence="1" id="KW-1133">Transmembrane helix</keyword>